<feature type="transmembrane region" description="Helical" evidence="24">
    <location>
        <begin position="263"/>
        <end position="282"/>
    </location>
</feature>
<evidence type="ECO:0000256" key="11">
    <source>
        <dbReference type="ARBA" id="ARBA00022982"/>
    </source>
</evidence>
<comment type="function">
    <text evidence="1">Component of the ubiquinol-cytochrome c reductase complex (complex III or cytochrome b-c1 complex) that is part of the mitochondrial respiratory chain. The b-c1 complex mediates electron transfer from ubiquinol to cytochrome c. Contributes to the generation of a proton gradient across the mitochondrial membrane that is then used for ATP synthesis.</text>
</comment>
<dbReference type="CDD" id="cd00284">
    <property type="entry name" value="Cytochrome_b_N"/>
    <property type="match status" value="1"/>
</dbReference>
<feature type="binding site" evidence="22">
    <location>
        <position position="202"/>
    </location>
    <ligand>
        <name>a ubiquinone</name>
        <dbReference type="ChEBI" id="CHEBI:16389"/>
    </ligand>
</feature>
<feature type="transmembrane region" description="Helical" evidence="24">
    <location>
        <begin position="231"/>
        <end position="251"/>
    </location>
</feature>
<evidence type="ECO:0000256" key="23">
    <source>
        <dbReference type="PIRSR" id="PIRSR038885-2"/>
    </source>
</evidence>
<feature type="transmembrane region" description="Helical" evidence="24">
    <location>
        <begin position="289"/>
        <end position="307"/>
    </location>
</feature>
<feature type="transmembrane region" description="Helical" evidence="24">
    <location>
        <begin position="346"/>
        <end position="363"/>
    </location>
</feature>
<keyword evidence="12 24" id="KW-1133">Transmembrane helix</keyword>
<evidence type="ECO:0000256" key="7">
    <source>
        <dbReference type="ARBA" id="ARBA00022660"/>
    </source>
</evidence>
<evidence type="ECO:0000256" key="10">
    <source>
        <dbReference type="ARBA" id="ARBA00022792"/>
    </source>
</evidence>
<dbReference type="Pfam" id="PF00033">
    <property type="entry name" value="Cytochrome_B"/>
    <property type="match status" value="1"/>
</dbReference>
<evidence type="ECO:0000256" key="3">
    <source>
        <dbReference type="ARBA" id="ARBA00011649"/>
    </source>
</evidence>
<dbReference type="InterPro" id="IPR048259">
    <property type="entry name" value="Cytochrome_b_N_euk/bac"/>
</dbReference>
<organism evidence="27">
    <name type="scientific">Geoscapheus rugulosus</name>
    <dbReference type="NCBI Taxonomy" id="112941"/>
    <lineage>
        <taxon>Eukaryota</taxon>
        <taxon>Metazoa</taxon>
        <taxon>Ecdysozoa</taxon>
        <taxon>Arthropoda</taxon>
        <taxon>Hexapoda</taxon>
        <taxon>Insecta</taxon>
        <taxon>Pterygota</taxon>
        <taxon>Neoptera</taxon>
        <taxon>Polyneoptera</taxon>
        <taxon>Dictyoptera</taxon>
        <taxon>Blattodea</taxon>
        <taxon>Blaberoidea</taxon>
        <taxon>Blaberidae</taxon>
        <taxon>Geoscapheinae</taxon>
        <taxon>Geoscapheus</taxon>
    </lineage>
</organism>
<feature type="binding site" description="axial binding residue" evidence="23">
    <location>
        <position position="183"/>
    </location>
    <ligand>
        <name>heme b</name>
        <dbReference type="ChEBI" id="CHEBI:60344"/>
        <label>b562</label>
    </ligand>
    <ligandPart>
        <name>Fe</name>
        <dbReference type="ChEBI" id="CHEBI:18248"/>
    </ligandPart>
</feature>
<evidence type="ECO:0000256" key="6">
    <source>
        <dbReference type="ARBA" id="ARBA00022617"/>
    </source>
</evidence>
<evidence type="ECO:0000256" key="21">
    <source>
        <dbReference type="ARBA" id="ARBA00061233"/>
    </source>
</evidence>
<dbReference type="FunFam" id="1.20.810.10:FF:000002">
    <property type="entry name" value="Cytochrome b"/>
    <property type="match status" value="1"/>
</dbReference>
<dbReference type="InterPro" id="IPR036150">
    <property type="entry name" value="Cyt_b/b6_C_sf"/>
</dbReference>
<dbReference type="InterPro" id="IPR027387">
    <property type="entry name" value="Cytb/b6-like_sf"/>
</dbReference>
<keyword evidence="13 23" id="KW-0408">Iron</keyword>
<evidence type="ECO:0000256" key="17">
    <source>
        <dbReference type="ARBA" id="ARBA00029812"/>
    </source>
</evidence>
<dbReference type="InterPro" id="IPR016174">
    <property type="entry name" value="Di-haem_cyt_TM"/>
</dbReference>
<dbReference type="PANTHER" id="PTHR19271:SF16">
    <property type="entry name" value="CYTOCHROME B"/>
    <property type="match status" value="1"/>
</dbReference>
<dbReference type="GO" id="GO:0005743">
    <property type="term" value="C:mitochondrial inner membrane"/>
    <property type="evidence" value="ECO:0007669"/>
    <property type="project" value="UniProtKB-SubCell"/>
</dbReference>
<gene>
    <name evidence="27" type="primary">cob</name>
</gene>
<evidence type="ECO:0000313" key="27">
    <source>
        <dbReference type="EMBL" id="UBN08725.1"/>
    </source>
</evidence>
<feature type="transmembrane region" description="Helical" evidence="24">
    <location>
        <begin position="111"/>
        <end position="134"/>
    </location>
</feature>
<keyword evidence="9 23" id="KW-0479">Metal-binding</keyword>
<feature type="transmembrane region" description="Helical" evidence="24">
    <location>
        <begin position="31"/>
        <end position="57"/>
    </location>
</feature>
<keyword evidence="15 27" id="KW-0496">Mitochondrion</keyword>
<evidence type="ECO:0000256" key="2">
    <source>
        <dbReference type="ARBA" id="ARBA00004448"/>
    </source>
</evidence>
<geneLocation type="mitochondrion" evidence="27"/>
<keyword evidence="6 23" id="KW-0349">Heme</keyword>
<keyword evidence="5" id="KW-0813">Transport</keyword>
<keyword evidence="8 24" id="KW-0812">Transmembrane</keyword>
<dbReference type="SUPFAM" id="SSF81648">
    <property type="entry name" value="a domain/subunit of cytochrome bc1 complex (Ubiquinol-cytochrome c reductase)"/>
    <property type="match status" value="1"/>
</dbReference>
<evidence type="ECO:0000256" key="5">
    <source>
        <dbReference type="ARBA" id="ARBA00022448"/>
    </source>
</evidence>
<evidence type="ECO:0000256" key="1">
    <source>
        <dbReference type="ARBA" id="ARBA00002566"/>
    </source>
</evidence>
<evidence type="ECO:0000256" key="15">
    <source>
        <dbReference type="ARBA" id="ARBA00023128"/>
    </source>
</evidence>
<dbReference type="PANTHER" id="PTHR19271">
    <property type="entry name" value="CYTOCHROME B"/>
    <property type="match status" value="1"/>
</dbReference>
<reference evidence="27" key="1">
    <citation type="journal article" date="2021" name="Syst. Entomol.">
        <title>Digging deep: a revised phylogeny of Australian burrowing cockroaches (Blaberidae: Panesthiinae, Geoscapheinae) confirms extensive nonmonophyly and provides insights into biogeography and evolution of burrowing.</title>
        <authorList>
            <person name="Beasley-Hall P.G."/>
            <person name="Rose H.A."/>
            <person name="Walker J."/>
            <person name="Kinjo Y."/>
            <person name="Bourguignon T."/>
            <person name="Lo N."/>
        </authorList>
    </citation>
    <scope>NUCLEOTIDE SEQUENCE</scope>
    <source>
        <strain evidence="27">B3_45</strain>
    </source>
</reference>
<evidence type="ECO:0000256" key="14">
    <source>
        <dbReference type="ARBA" id="ARBA00023075"/>
    </source>
</evidence>
<dbReference type="GO" id="GO:0046872">
    <property type="term" value="F:metal ion binding"/>
    <property type="evidence" value="ECO:0007669"/>
    <property type="project" value="UniProtKB-KW"/>
</dbReference>
<accession>A0A8K1HNM6</accession>
<feature type="domain" description="Cytochrome b/b6 N-terminal region profile" evidence="26">
    <location>
        <begin position="20"/>
        <end position="205"/>
    </location>
</feature>
<dbReference type="EMBL" id="MW996580">
    <property type="protein sequence ID" value="UBN08725.1"/>
    <property type="molecule type" value="Genomic_DNA"/>
</dbReference>
<proteinExistence type="inferred from homology"/>
<evidence type="ECO:0000256" key="13">
    <source>
        <dbReference type="ARBA" id="ARBA00023004"/>
    </source>
</evidence>
<feature type="domain" description="Cytochrome b/b6 C-terminal region profile" evidence="25">
    <location>
        <begin position="259"/>
        <end position="358"/>
    </location>
</feature>
<dbReference type="InterPro" id="IPR005798">
    <property type="entry name" value="Cyt_b/b6_C"/>
</dbReference>
<dbReference type="AlphaFoldDB" id="A0A8K1HNM6"/>
<feature type="transmembrane region" description="Helical" evidence="24">
    <location>
        <begin position="179"/>
        <end position="201"/>
    </location>
</feature>
<sequence length="376" mass="43370">MNKSIRTTHPLLKIFNNALIDLPTPSNINSWWNFGSLLGLCLVIQIITGIFLGMHYCSNIEMAFYSVNHICRDVNYGWLLRTLHDNGASVFFVCIYMHVGRWMYYGSYKFIQTWSIGVMILFLTMAAAFMGYVLPWGQMSFWGATMITNLLSAVPYMGVDLVQWVWGGFAVDNATLNRFFTFHFLLSFIIAAMVMIHLLFLHQTGSNNPTGLNSNLDKIPFHPYFSIKDTFGFIMVIMLLTTLTLMDPYILGDPDNFIPANPLVTPIHIQPEWYFLFAYAILRSIPNKLGVIALVMSIAIFFFMPLYKSNFRGIQFYPINQIMFWIMANTVILLTWIGARPVEDPYIITGQILTIIYFMFYMTSPMVTKFWDIIIK</sequence>
<dbReference type="GO" id="GO:0016491">
    <property type="term" value="F:oxidoreductase activity"/>
    <property type="evidence" value="ECO:0007669"/>
    <property type="project" value="InterPro"/>
</dbReference>
<dbReference type="GO" id="GO:0045275">
    <property type="term" value="C:respiratory chain complex III"/>
    <property type="evidence" value="ECO:0007669"/>
    <property type="project" value="InterPro"/>
</dbReference>
<keyword evidence="10" id="KW-0999">Mitochondrion inner membrane</keyword>
<evidence type="ECO:0000256" key="12">
    <source>
        <dbReference type="ARBA" id="ARBA00022989"/>
    </source>
</evidence>
<feature type="transmembrane region" description="Helical" evidence="24">
    <location>
        <begin position="319"/>
        <end position="339"/>
    </location>
</feature>
<evidence type="ECO:0000256" key="22">
    <source>
        <dbReference type="PIRSR" id="PIRSR038885-1"/>
    </source>
</evidence>
<dbReference type="InterPro" id="IPR030689">
    <property type="entry name" value="Cytochrome_b"/>
</dbReference>
<keyword evidence="16 24" id="KW-0472">Membrane</keyword>
<dbReference type="InterPro" id="IPR048260">
    <property type="entry name" value="Cytochrome_b_C_euk/bac"/>
</dbReference>
<dbReference type="CDD" id="cd00290">
    <property type="entry name" value="cytochrome_b_C"/>
    <property type="match status" value="1"/>
</dbReference>
<comment type="cofactor">
    <cofactor evidence="23">
        <name>heme</name>
        <dbReference type="ChEBI" id="CHEBI:30413"/>
    </cofactor>
    <text evidence="23">Binds 2 heme groups non-covalently.</text>
</comment>
<feature type="transmembrane region" description="Helical" evidence="24">
    <location>
        <begin position="78"/>
        <end position="99"/>
    </location>
</feature>
<dbReference type="Gene3D" id="1.20.810.10">
    <property type="entry name" value="Cytochrome Bc1 Complex, Chain C"/>
    <property type="match status" value="1"/>
</dbReference>
<comment type="similarity">
    <text evidence="21">Belongs to the cytochrome b family.</text>
</comment>
<feature type="binding site" description="axial binding residue" evidence="23">
    <location>
        <position position="84"/>
    </location>
    <ligand>
        <name>heme b</name>
        <dbReference type="ChEBI" id="CHEBI:60344"/>
        <label>b562</label>
    </ligand>
    <ligandPart>
        <name>Fe</name>
        <dbReference type="ChEBI" id="CHEBI:18248"/>
    </ligandPart>
</feature>
<evidence type="ECO:0000256" key="19">
    <source>
        <dbReference type="ARBA" id="ARBA00032600"/>
    </source>
</evidence>
<evidence type="ECO:0000256" key="8">
    <source>
        <dbReference type="ARBA" id="ARBA00022692"/>
    </source>
</evidence>
<protein>
    <recommendedName>
        <fullName evidence="4">Cytochrome b</fullName>
    </recommendedName>
    <alternativeName>
        <fullName evidence="18">Complex III subunit 3</fullName>
    </alternativeName>
    <alternativeName>
        <fullName evidence="19">Complex III subunit III</fullName>
    </alternativeName>
    <alternativeName>
        <fullName evidence="17">Cytochrome b-c1 complex subunit 3</fullName>
    </alternativeName>
    <alternativeName>
        <fullName evidence="20">Ubiquinol-cytochrome-c reductase complex cytochrome b subunit</fullName>
    </alternativeName>
</protein>
<evidence type="ECO:0000256" key="9">
    <source>
        <dbReference type="ARBA" id="ARBA00022723"/>
    </source>
</evidence>
<evidence type="ECO:0000259" key="25">
    <source>
        <dbReference type="Pfam" id="PF00032"/>
    </source>
</evidence>
<keyword evidence="7" id="KW-0679">Respiratory chain</keyword>
<feature type="binding site" description="axial binding residue" evidence="23">
    <location>
        <position position="197"/>
    </location>
    <ligand>
        <name>heme b</name>
        <dbReference type="ChEBI" id="CHEBI:60344"/>
        <label>b566</label>
    </ligand>
    <ligandPart>
        <name>Fe</name>
        <dbReference type="ChEBI" id="CHEBI:18248"/>
    </ligandPart>
</feature>
<feature type="binding site" description="axial binding residue" evidence="23">
    <location>
        <position position="98"/>
    </location>
    <ligand>
        <name>heme b</name>
        <dbReference type="ChEBI" id="CHEBI:60344"/>
        <label>b566</label>
    </ligand>
    <ligandPart>
        <name>Fe</name>
        <dbReference type="ChEBI" id="CHEBI:18248"/>
    </ligandPart>
</feature>
<dbReference type="Pfam" id="PF00032">
    <property type="entry name" value="Cytochrom_B_C"/>
    <property type="match status" value="1"/>
</dbReference>
<feature type="transmembrane region" description="Helical" evidence="24">
    <location>
        <begin position="141"/>
        <end position="159"/>
    </location>
</feature>
<comment type="subunit">
    <text evidence="3">The main subunits of complex b-c1 are: cytochrome b, cytochrome c1 and the Rieske protein.</text>
</comment>
<name>A0A8K1HNM6_9NEOP</name>
<dbReference type="InterPro" id="IPR005797">
    <property type="entry name" value="Cyt_b/b6_N"/>
</dbReference>
<evidence type="ECO:0000256" key="18">
    <source>
        <dbReference type="ARBA" id="ARBA00031681"/>
    </source>
</evidence>
<dbReference type="SUPFAM" id="SSF81342">
    <property type="entry name" value="Transmembrane di-heme cytochromes"/>
    <property type="match status" value="1"/>
</dbReference>
<dbReference type="PIRSF" id="PIRSF038885">
    <property type="entry name" value="COB"/>
    <property type="match status" value="1"/>
</dbReference>
<comment type="subcellular location">
    <subcellularLocation>
        <location evidence="2">Mitochondrion inner membrane</location>
        <topology evidence="2">Multi-pass membrane protein</topology>
    </subcellularLocation>
</comment>
<keyword evidence="14" id="KW-0830">Ubiquinone</keyword>
<dbReference type="GO" id="GO:0008121">
    <property type="term" value="F:quinol-cytochrome-c reductase activity"/>
    <property type="evidence" value="ECO:0007669"/>
    <property type="project" value="InterPro"/>
</dbReference>
<evidence type="ECO:0000256" key="24">
    <source>
        <dbReference type="SAM" id="Phobius"/>
    </source>
</evidence>
<evidence type="ECO:0000256" key="16">
    <source>
        <dbReference type="ARBA" id="ARBA00023136"/>
    </source>
</evidence>
<evidence type="ECO:0000256" key="20">
    <source>
        <dbReference type="ARBA" id="ARBA00032818"/>
    </source>
</evidence>
<evidence type="ECO:0000256" key="4">
    <source>
        <dbReference type="ARBA" id="ARBA00013531"/>
    </source>
</evidence>
<keyword evidence="11" id="KW-0249">Electron transport</keyword>
<dbReference type="GO" id="GO:0006122">
    <property type="term" value="P:mitochondrial electron transport, ubiquinol to cytochrome c"/>
    <property type="evidence" value="ECO:0007669"/>
    <property type="project" value="TreeGrafter"/>
</dbReference>
<evidence type="ECO:0000259" key="26">
    <source>
        <dbReference type="Pfam" id="PF00033"/>
    </source>
</evidence>